<reference evidence="1 2" key="1">
    <citation type="submission" date="2019-02" db="EMBL/GenBank/DDBJ databases">
        <title>Deep-cultivation of Planctomycetes and their phenomic and genomic characterization uncovers novel biology.</title>
        <authorList>
            <person name="Wiegand S."/>
            <person name="Jogler M."/>
            <person name="Boedeker C."/>
            <person name="Pinto D."/>
            <person name="Vollmers J."/>
            <person name="Rivas-Marin E."/>
            <person name="Kohn T."/>
            <person name="Peeters S.H."/>
            <person name="Heuer A."/>
            <person name="Rast P."/>
            <person name="Oberbeckmann S."/>
            <person name="Bunk B."/>
            <person name="Jeske O."/>
            <person name="Meyerdierks A."/>
            <person name="Storesund J.E."/>
            <person name="Kallscheuer N."/>
            <person name="Luecker S."/>
            <person name="Lage O.M."/>
            <person name="Pohl T."/>
            <person name="Merkel B.J."/>
            <person name="Hornburger P."/>
            <person name="Mueller R.-W."/>
            <person name="Bruemmer F."/>
            <person name="Labrenz M."/>
            <person name="Spormann A.M."/>
            <person name="Op den Camp H."/>
            <person name="Overmann J."/>
            <person name="Amann R."/>
            <person name="Jetten M.S.M."/>
            <person name="Mascher T."/>
            <person name="Medema M.H."/>
            <person name="Devos D.P."/>
            <person name="Kaster A.-K."/>
            <person name="Ovreas L."/>
            <person name="Rohde M."/>
            <person name="Galperin M.Y."/>
            <person name="Jogler C."/>
        </authorList>
    </citation>
    <scope>NUCLEOTIDE SEQUENCE [LARGE SCALE GENOMIC DNA]</scope>
    <source>
        <strain evidence="1 2">Pla133</strain>
    </source>
</reference>
<gene>
    <name evidence="1" type="ORF">Pla133_49110</name>
</gene>
<name>A0A518BS41_9BACT</name>
<protein>
    <submittedName>
        <fullName evidence="1">Uncharacterized protein</fullName>
    </submittedName>
</protein>
<accession>A0A518BS41</accession>
<dbReference type="AlphaFoldDB" id="A0A518BS41"/>
<dbReference type="EMBL" id="CP036287">
    <property type="protein sequence ID" value="QDU69789.1"/>
    <property type="molecule type" value="Genomic_DNA"/>
</dbReference>
<evidence type="ECO:0000313" key="1">
    <source>
        <dbReference type="EMBL" id="QDU69789.1"/>
    </source>
</evidence>
<organism evidence="1 2">
    <name type="scientific">Engelhardtia mirabilis</name>
    <dbReference type="NCBI Taxonomy" id="2528011"/>
    <lineage>
        <taxon>Bacteria</taxon>
        <taxon>Pseudomonadati</taxon>
        <taxon>Planctomycetota</taxon>
        <taxon>Planctomycetia</taxon>
        <taxon>Planctomycetia incertae sedis</taxon>
        <taxon>Engelhardtia</taxon>
    </lineage>
</organism>
<keyword evidence="2" id="KW-1185">Reference proteome</keyword>
<dbReference type="KEGG" id="pbap:Pla133_49110"/>
<sequence length="67" mass="8151">MILAGDDAEQRARMIGKLLREARPDDAFHFLTPNDIRAEWPRIERDLGRRREFWRWLLDEWERMGVA</sequence>
<evidence type="ECO:0000313" key="2">
    <source>
        <dbReference type="Proteomes" id="UP000316921"/>
    </source>
</evidence>
<dbReference type="Proteomes" id="UP000316921">
    <property type="component" value="Chromosome"/>
</dbReference>
<proteinExistence type="predicted"/>
<dbReference type="RefSeq" id="WP_145070019.1">
    <property type="nucleotide sequence ID" value="NZ_CP036287.1"/>
</dbReference>